<reference evidence="5" key="1">
    <citation type="submission" date="2022-11" db="EMBL/GenBank/DDBJ databases">
        <title>Centuries of genome instability and evolution in soft-shell clam transmissible cancer (bioRxiv).</title>
        <authorList>
            <person name="Hart S.F.M."/>
            <person name="Yonemitsu M.A."/>
            <person name="Giersch R.M."/>
            <person name="Beal B.F."/>
            <person name="Arriagada G."/>
            <person name="Davis B.W."/>
            <person name="Ostrander E.A."/>
            <person name="Goff S.P."/>
            <person name="Metzger M.J."/>
        </authorList>
    </citation>
    <scope>NUCLEOTIDE SEQUENCE</scope>
    <source>
        <strain evidence="5">MELC-2E11</strain>
        <tissue evidence="5">Siphon/mantle</tissue>
    </source>
</reference>
<feature type="chain" id="PRO_5044990117" description="Carboxylic ester hydrolase" evidence="3">
    <location>
        <begin position="19"/>
        <end position="558"/>
    </location>
</feature>
<evidence type="ECO:0000313" key="5">
    <source>
        <dbReference type="EMBL" id="WAR24205.1"/>
    </source>
</evidence>
<proteinExistence type="inferred from homology"/>
<evidence type="ECO:0000256" key="2">
    <source>
        <dbReference type="ARBA" id="ARBA00022801"/>
    </source>
</evidence>
<dbReference type="InterPro" id="IPR019826">
    <property type="entry name" value="Carboxylesterase_B_AS"/>
</dbReference>
<sequence length="558" mass="60766">MRFIILVLLFMFTGSVKGFLFTPSSVVNVAIDCGQIRGFYNGSSGAYSFLGIPYASPPVGRLRWMPPVPVNASNGNCWNGVYEATSFTSPCIQRNSSDVDNSGSFIGSEDCLHLNVWSPSLDTTAILPVMFWIYGGSLTNGRADAGDHGYGPTAEMARDHNVVYVSLNYRLNAFGFMSLDMLRAGSPTNTSGNYGFMDMLTGLQWVQNNIRQFGGDPNQVTIFGQSSGGTAVFALLGSPLSRGLFHKAWMSSASPIMNKTAEDANSDNQAFVRKSGCADVGCLYNLTPAEIIASLPWKEFPYWGMDDLGDFPTKGRFDGALAVVDGYVLPKSPLEAFAEGEGVDVPVLIAQEVDIEHPSANWTWGDNNYREHVRDKLNPFGTVIAETALQLYPANKSTPEFQITSMISDCRAVCGNDYLGVILSAAVASPVYRYVAAYIPSGPARPFGGAVEASNAFHGIDILAYFNATRLMLTHVTDADRQWEINIQQEVLAFVRTGSPHTYDWGMFPSQTALLTENTTVTAGYHTAECLFWLRNGFFSYSTHCCTSVLNSSSKGQK</sequence>
<dbReference type="InterPro" id="IPR002018">
    <property type="entry name" value="CarbesteraseB"/>
</dbReference>
<name>A0ABY7FPP9_MYAAR</name>
<dbReference type="SUPFAM" id="SSF53474">
    <property type="entry name" value="alpha/beta-Hydrolases"/>
    <property type="match status" value="1"/>
</dbReference>
<evidence type="ECO:0000256" key="3">
    <source>
        <dbReference type="RuleBase" id="RU361235"/>
    </source>
</evidence>
<dbReference type="PROSITE" id="PS00122">
    <property type="entry name" value="CARBOXYLESTERASE_B_1"/>
    <property type="match status" value="1"/>
</dbReference>
<dbReference type="EC" id="3.1.1.-" evidence="3"/>
<dbReference type="PANTHER" id="PTHR11559">
    <property type="entry name" value="CARBOXYLESTERASE"/>
    <property type="match status" value="1"/>
</dbReference>
<keyword evidence="2 3" id="KW-0378">Hydrolase</keyword>
<organism evidence="5 6">
    <name type="scientific">Mya arenaria</name>
    <name type="common">Soft-shell clam</name>
    <dbReference type="NCBI Taxonomy" id="6604"/>
    <lineage>
        <taxon>Eukaryota</taxon>
        <taxon>Metazoa</taxon>
        <taxon>Spiralia</taxon>
        <taxon>Lophotrochozoa</taxon>
        <taxon>Mollusca</taxon>
        <taxon>Bivalvia</taxon>
        <taxon>Autobranchia</taxon>
        <taxon>Heteroconchia</taxon>
        <taxon>Euheterodonta</taxon>
        <taxon>Imparidentia</taxon>
        <taxon>Neoheterodontei</taxon>
        <taxon>Myida</taxon>
        <taxon>Myoidea</taxon>
        <taxon>Myidae</taxon>
        <taxon>Mya</taxon>
    </lineage>
</organism>
<dbReference type="Gene3D" id="3.40.50.1820">
    <property type="entry name" value="alpha/beta hydrolase"/>
    <property type="match status" value="1"/>
</dbReference>
<dbReference type="InterPro" id="IPR029058">
    <property type="entry name" value="AB_hydrolase_fold"/>
</dbReference>
<comment type="similarity">
    <text evidence="1 3">Belongs to the type-B carboxylesterase/lipase family.</text>
</comment>
<dbReference type="Proteomes" id="UP001164746">
    <property type="component" value="Chromosome 13"/>
</dbReference>
<feature type="domain" description="Carboxylesterase type B" evidence="4">
    <location>
        <begin position="28"/>
        <end position="533"/>
    </location>
</feature>
<evidence type="ECO:0000256" key="1">
    <source>
        <dbReference type="ARBA" id="ARBA00005964"/>
    </source>
</evidence>
<keyword evidence="3" id="KW-0732">Signal</keyword>
<dbReference type="EMBL" id="CP111024">
    <property type="protein sequence ID" value="WAR24205.1"/>
    <property type="molecule type" value="Genomic_DNA"/>
</dbReference>
<protein>
    <recommendedName>
        <fullName evidence="3">Carboxylic ester hydrolase</fullName>
        <ecNumber evidence="3">3.1.1.-</ecNumber>
    </recommendedName>
</protein>
<gene>
    <name evidence="5" type="ORF">MAR_037874</name>
</gene>
<evidence type="ECO:0000259" key="4">
    <source>
        <dbReference type="Pfam" id="PF00135"/>
    </source>
</evidence>
<accession>A0ABY7FPP9</accession>
<dbReference type="InterPro" id="IPR050309">
    <property type="entry name" value="Type-B_Carboxylest/Lipase"/>
</dbReference>
<keyword evidence="6" id="KW-1185">Reference proteome</keyword>
<dbReference type="Pfam" id="PF00135">
    <property type="entry name" value="COesterase"/>
    <property type="match status" value="1"/>
</dbReference>
<feature type="signal peptide" evidence="3">
    <location>
        <begin position="1"/>
        <end position="18"/>
    </location>
</feature>
<evidence type="ECO:0000313" key="6">
    <source>
        <dbReference type="Proteomes" id="UP001164746"/>
    </source>
</evidence>